<feature type="compositionally biased region" description="Acidic residues" evidence="5">
    <location>
        <begin position="1518"/>
        <end position="1533"/>
    </location>
</feature>
<dbReference type="Pfam" id="PF23410">
    <property type="entry name" value="Beta-prop_VPS8"/>
    <property type="match status" value="1"/>
</dbReference>
<dbReference type="GO" id="GO:0005770">
    <property type="term" value="C:late endosome"/>
    <property type="evidence" value="ECO:0007669"/>
    <property type="project" value="TreeGrafter"/>
</dbReference>
<feature type="domain" description="Vacuolar protein sorting-associated protein 8 central" evidence="6">
    <location>
        <begin position="730"/>
        <end position="922"/>
    </location>
</feature>
<proteinExistence type="inferred from homology"/>
<feature type="compositionally biased region" description="Acidic residues" evidence="5">
    <location>
        <begin position="34"/>
        <end position="43"/>
    </location>
</feature>
<feature type="compositionally biased region" description="Low complexity" evidence="5">
    <location>
        <begin position="148"/>
        <end position="171"/>
    </location>
</feature>
<feature type="domain" description="VPS8-like TPR-like repeats" evidence="7">
    <location>
        <begin position="1273"/>
        <end position="1448"/>
    </location>
</feature>
<evidence type="ECO:0000313" key="8">
    <source>
        <dbReference type="EMBL" id="RPA86904.1"/>
    </source>
</evidence>
<dbReference type="SUPFAM" id="SSF50978">
    <property type="entry name" value="WD40 repeat-like"/>
    <property type="match status" value="1"/>
</dbReference>
<dbReference type="InterPro" id="IPR059070">
    <property type="entry name" value="TPR_VPS8_2"/>
</dbReference>
<dbReference type="InterPro" id="IPR001680">
    <property type="entry name" value="WD40_rpt"/>
</dbReference>
<dbReference type="InterPro" id="IPR025941">
    <property type="entry name" value="Vps8_central_dom"/>
</dbReference>
<keyword evidence="2 4" id="KW-0853">WD repeat</keyword>
<sequence>MVPSEQPNEDQIGGNSGVGEVGRAGAVKETETTTPDEEDDEQAPEYSKKVLDYLREAKDETEASESSIPGFGNYRNIPHPTGGDEDADQSSTPVRPLSPGNSSSIQDETPSVQDSLGSSATNARPKLPFGFSHSLALKPFDRRFSSSLLSPASNDSSSRPSSPGFPGLFSPDHSRTSSVSGSVLGQASPKDSENAEGQLPWEVVRWTKLKKITIQSFSEQARRNLGIPTCIAISATIAIGTSKGLVLIFDYGQNLKSVVGIGTKAVESGPVTALAVSQDHTTIASGHADGTIYTWELARPAKPFLTIPSLPLQKLELRKQDGHTEGLAVLHIGFLGTRHTALASADEKGMAFSHLATRGLGAVGRTVKTTRLLGRYPFDVGMSVKPRRPSSILGFAPLPLGNIVQATDSMGLIAMLTPYILVIVSTTPIAQTQFKANRPKEVSRQMPLSGCLSWFPAVKLKTTGSYGQPAVSKPRLVYCWSNLLTLMELVTVEDEVDPNRPPSLRFRTCARWECEESIVAVQWISRQIICVLTISQRLIILEDPNLEIAETFDLMAKHIVRHSTFKNTLLPLTQPGESSSSFTSIADAYYNSFKTYKGRVFLLCAGELTIGTLSNWKDRLLALMEVGDYIAAIQLATSYYIGSDNRITIGLPDDPTLRHPLVGDKIIELLKASLRFLFGKVDRGEEPATKKQAQELAEVCFFACLSIGRIDFIFDEAFENFEEGAAVGTFLETMEKHILDGKIKMLPPTVVKALVIHYTNSGWEERLEDIICRLETTSLDIDQVTSLCSKHRLYDAMAYVWNQALNDYITPLIQLLQLLTPILSSNTDIDAANATKIFPYLAYTLTGRVYPSGELMSEDQASAAKASIYYFFFVGRAIRWPLQAGKLFLTTGAATTEPSFPYLRLVLHFDGPSLLSALNEAFEDSFLNGFADQVPSAPKSELPEDQVFGRSVNRQYIVSILLEVINDETLPPMDRIYLNMFIARNLPKFPQYLLLTGSSLHSILVGLCNNTALEIAEDCQLSVEYLLSVYRPPDMDELVTLCEGAGFFRVLKTVFRQEKKYAKLIQTYFKDDEDRMGVFGCIGTCLDEAAQTSERSRKEVLGVLESFARELVALDVVKTAETVESHAAFLHGKFLSAIEDRQYDQYCYLRALLEPQLTPTAVAATLGRDATRRSEAMKNADFVELYIRLMCKFQQDHVSEFAGSVRSGDIRLENVLPTMEESGIVDAAVLLMARDGQIQKAMDRLVGHLATLGGLLSGLLEGGVEERENENTLVEDTLNALKKYVQVGVWLCRGQSRRAGSGSKGMQKMSLKLLKSAPKLSDEELLWLDLIEAVVRISKIGIHLSESSKAISAPGEVTSRLVTSSLRSLVQITFAPLLADPALTPFFLPILRAFLIRASADSPTLSSLRSVLSSIFSAYTYESSLLSLTQTLLDHALFENIATLTERRQKGWKPSSQMCEGCFERVWGPGVGNGVFEQWDRRRKKKEKELVRRRSVVGVSVEEERSLSRGKMKAPVAEIDDDDDEEETQDGTGDDISRQQGNMAGRKGGKGPIVVFVCTHVYHRNCLESLSGAEANEHGGPDDGEWLKCLACVPAS</sequence>
<dbReference type="Gene3D" id="2.130.10.10">
    <property type="entry name" value="YVTN repeat-like/Quinoprotein amine dehydrogenase"/>
    <property type="match status" value="1"/>
</dbReference>
<feature type="compositionally biased region" description="Polar residues" evidence="5">
    <location>
        <begin position="176"/>
        <end position="185"/>
    </location>
</feature>
<dbReference type="InterPro" id="IPR036322">
    <property type="entry name" value="WD40_repeat_dom_sf"/>
</dbReference>
<evidence type="ECO:0000313" key="9">
    <source>
        <dbReference type="Proteomes" id="UP000275078"/>
    </source>
</evidence>
<evidence type="ECO:0000256" key="2">
    <source>
        <dbReference type="ARBA" id="ARBA00022574"/>
    </source>
</evidence>
<dbReference type="InterPro" id="IPR019775">
    <property type="entry name" value="WD40_repeat_CS"/>
</dbReference>
<dbReference type="Pfam" id="PF25066">
    <property type="entry name" value="TPR_VPS8_2"/>
    <property type="match status" value="1"/>
</dbReference>
<dbReference type="PANTHER" id="PTHR12616">
    <property type="entry name" value="VACUOLAR PROTEIN SORTING VPS41"/>
    <property type="match status" value="1"/>
</dbReference>
<feature type="compositionally biased region" description="Basic and acidic residues" evidence="5">
    <location>
        <begin position="46"/>
        <end position="61"/>
    </location>
</feature>
<dbReference type="Pfam" id="PF12816">
    <property type="entry name" value="TPR_Vps8"/>
    <property type="match status" value="1"/>
</dbReference>
<protein>
    <submittedName>
        <fullName evidence="8">Uncharacterized protein</fullName>
    </submittedName>
</protein>
<gene>
    <name evidence="8" type="ORF">BJ508DRAFT_411060</name>
</gene>
<keyword evidence="3" id="KW-0677">Repeat</keyword>
<dbReference type="Proteomes" id="UP000275078">
    <property type="component" value="Unassembled WGS sequence"/>
</dbReference>
<evidence type="ECO:0000259" key="7">
    <source>
        <dbReference type="Pfam" id="PF25066"/>
    </source>
</evidence>
<comment type="similarity">
    <text evidence="1">Belongs to the VPS8 family.</text>
</comment>
<keyword evidence="9" id="KW-1185">Reference proteome</keyword>
<dbReference type="InterPro" id="IPR045111">
    <property type="entry name" value="Vps41/Vps8"/>
</dbReference>
<dbReference type="GO" id="GO:0034058">
    <property type="term" value="P:endosomal vesicle fusion"/>
    <property type="evidence" value="ECO:0007669"/>
    <property type="project" value="TreeGrafter"/>
</dbReference>
<dbReference type="GO" id="GO:0030897">
    <property type="term" value="C:HOPS complex"/>
    <property type="evidence" value="ECO:0007669"/>
    <property type="project" value="TreeGrafter"/>
</dbReference>
<dbReference type="PROSITE" id="PS50082">
    <property type="entry name" value="WD_REPEATS_2"/>
    <property type="match status" value="1"/>
</dbReference>
<reference evidence="8 9" key="1">
    <citation type="journal article" date="2018" name="Nat. Ecol. Evol.">
        <title>Pezizomycetes genomes reveal the molecular basis of ectomycorrhizal truffle lifestyle.</title>
        <authorList>
            <person name="Murat C."/>
            <person name="Payen T."/>
            <person name="Noel B."/>
            <person name="Kuo A."/>
            <person name="Morin E."/>
            <person name="Chen J."/>
            <person name="Kohler A."/>
            <person name="Krizsan K."/>
            <person name="Balestrini R."/>
            <person name="Da Silva C."/>
            <person name="Montanini B."/>
            <person name="Hainaut M."/>
            <person name="Levati E."/>
            <person name="Barry K.W."/>
            <person name="Belfiori B."/>
            <person name="Cichocki N."/>
            <person name="Clum A."/>
            <person name="Dockter R.B."/>
            <person name="Fauchery L."/>
            <person name="Guy J."/>
            <person name="Iotti M."/>
            <person name="Le Tacon F."/>
            <person name="Lindquist E.A."/>
            <person name="Lipzen A."/>
            <person name="Malagnac F."/>
            <person name="Mello A."/>
            <person name="Molinier V."/>
            <person name="Miyauchi S."/>
            <person name="Poulain J."/>
            <person name="Riccioni C."/>
            <person name="Rubini A."/>
            <person name="Sitrit Y."/>
            <person name="Splivallo R."/>
            <person name="Traeger S."/>
            <person name="Wang M."/>
            <person name="Zifcakova L."/>
            <person name="Wipf D."/>
            <person name="Zambonelli A."/>
            <person name="Paolocci F."/>
            <person name="Nowrousian M."/>
            <person name="Ottonello S."/>
            <person name="Baldrian P."/>
            <person name="Spatafora J.W."/>
            <person name="Henrissat B."/>
            <person name="Nagy L.G."/>
            <person name="Aury J.M."/>
            <person name="Wincker P."/>
            <person name="Grigoriev I.V."/>
            <person name="Bonfante P."/>
            <person name="Martin F.M."/>
        </authorList>
    </citation>
    <scope>NUCLEOTIDE SEQUENCE [LARGE SCALE GENOMIC DNA]</scope>
    <source>
        <strain evidence="8 9">RN42</strain>
    </source>
</reference>
<evidence type="ECO:0000259" key="6">
    <source>
        <dbReference type="Pfam" id="PF12816"/>
    </source>
</evidence>
<feature type="region of interest" description="Disordered" evidence="5">
    <location>
        <begin position="1"/>
        <end position="123"/>
    </location>
</feature>
<evidence type="ECO:0000256" key="4">
    <source>
        <dbReference type="PROSITE-ProRule" id="PRU00221"/>
    </source>
</evidence>
<feature type="region of interest" description="Disordered" evidence="5">
    <location>
        <begin position="1510"/>
        <end position="1547"/>
    </location>
</feature>
<dbReference type="PANTHER" id="PTHR12616:SF8">
    <property type="entry name" value="VACUOLAR PROTEIN SORTING-ASSOCIATED PROTEIN 8 HOMOLOG"/>
    <property type="match status" value="1"/>
</dbReference>
<dbReference type="STRING" id="1160509.A0A3N4IZ29"/>
<feature type="repeat" description="WD" evidence="4">
    <location>
        <begin position="264"/>
        <end position="297"/>
    </location>
</feature>
<dbReference type="PROSITE" id="PS00678">
    <property type="entry name" value="WD_REPEATS_1"/>
    <property type="match status" value="1"/>
</dbReference>
<dbReference type="SMART" id="SM00320">
    <property type="entry name" value="WD40"/>
    <property type="match status" value="1"/>
</dbReference>
<evidence type="ECO:0000256" key="1">
    <source>
        <dbReference type="ARBA" id="ARBA00009422"/>
    </source>
</evidence>
<dbReference type="EMBL" id="ML119648">
    <property type="protein sequence ID" value="RPA86904.1"/>
    <property type="molecule type" value="Genomic_DNA"/>
</dbReference>
<organism evidence="8 9">
    <name type="scientific">Ascobolus immersus RN42</name>
    <dbReference type="NCBI Taxonomy" id="1160509"/>
    <lineage>
        <taxon>Eukaryota</taxon>
        <taxon>Fungi</taxon>
        <taxon>Dikarya</taxon>
        <taxon>Ascomycota</taxon>
        <taxon>Pezizomycotina</taxon>
        <taxon>Pezizomycetes</taxon>
        <taxon>Pezizales</taxon>
        <taxon>Ascobolaceae</taxon>
        <taxon>Ascobolus</taxon>
    </lineage>
</organism>
<dbReference type="InterPro" id="IPR015943">
    <property type="entry name" value="WD40/YVTN_repeat-like_dom_sf"/>
</dbReference>
<name>A0A3N4IZ29_ASCIM</name>
<feature type="region of interest" description="Disordered" evidence="5">
    <location>
        <begin position="148"/>
        <end position="196"/>
    </location>
</feature>
<evidence type="ECO:0000256" key="3">
    <source>
        <dbReference type="ARBA" id="ARBA00022737"/>
    </source>
</evidence>
<feature type="compositionally biased region" description="Polar residues" evidence="5">
    <location>
        <begin position="89"/>
        <end position="122"/>
    </location>
</feature>
<accession>A0A3N4IZ29</accession>
<evidence type="ECO:0000256" key="5">
    <source>
        <dbReference type="SAM" id="MobiDB-lite"/>
    </source>
</evidence>
<dbReference type="GO" id="GO:0006623">
    <property type="term" value="P:protein targeting to vacuole"/>
    <property type="evidence" value="ECO:0007669"/>
    <property type="project" value="InterPro"/>
</dbReference>
<dbReference type="OrthoDB" id="289913at2759"/>